<proteinExistence type="predicted"/>
<dbReference type="InterPro" id="IPR021250">
    <property type="entry name" value="DUF2789"/>
</dbReference>
<sequence>MEPSTHTVADLFAQLGLPAAPAEIDAFISAHRPGSLGCALHESPAWTPTQAAFLREAIEADADWALPAEWLFQALCHKGA</sequence>
<dbReference type="EMBL" id="JBDPZD010000001">
    <property type="protein sequence ID" value="MEO3690762.1"/>
    <property type="molecule type" value="Genomic_DNA"/>
</dbReference>
<dbReference type="Pfam" id="PF10982">
    <property type="entry name" value="DUF2789"/>
    <property type="match status" value="1"/>
</dbReference>
<reference evidence="1 2" key="1">
    <citation type="submission" date="2024-05" db="EMBL/GenBank/DDBJ databases">
        <title>Roseateles sp. DJS-2-20 16S ribosomal RNA gene Genome sequencing and assembly.</title>
        <authorList>
            <person name="Woo H."/>
        </authorList>
    </citation>
    <scope>NUCLEOTIDE SEQUENCE [LARGE SCALE GENOMIC DNA]</scope>
    <source>
        <strain evidence="1 2">DJS-2-20</strain>
    </source>
</reference>
<protein>
    <submittedName>
        <fullName evidence="1">DUF2789 family protein</fullName>
    </submittedName>
</protein>
<keyword evidence="2" id="KW-1185">Reference proteome</keyword>
<comment type="caution">
    <text evidence="1">The sequence shown here is derived from an EMBL/GenBank/DDBJ whole genome shotgun (WGS) entry which is preliminary data.</text>
</comment>
<name>A0ABV0FXW0_9BURK</name>
<dbReference type="InterPro" id="IPR038086">
    <property type="entry name" value="DUF2789_sf"/>
</dbReference>
<accession>A0ABV0FXW0</accession>
<dbReference type="Gene3D" id="1.10.10.1130">
    <property type="entry name" value="Uncharacterised protein PF10982, DUF2789"/>
    <property type="match status" value="1"/>
</dbReference>
<gene>
    <name evidence="1" type="ORF">ABDJ85_04725</name>
</gene>
<evidence type="ECO:0000313" key="1">
    <source>
        <dbReference type="EMBL" id="MEO3690762.1"/>
    </source>
</evidence>
<organism evidence="1 2">
    <name type="scientific">Roseateles paludis</name>
    <dbReference type="NCBI Taxonomy" id="3145238"/>
    <lineage>
        <taxon>Bacteria</taxon>
        <taxon>Pseudomonadati</taxon>
        <taxon>Pseudomonadota</taxon>
        <taxon>Betaproteobacteria</taxon>
        <taxon>Burkholderiales</taxon>
        <taxon>Sphaerotilaceae</taxon>
        <taxon>Roseateles</taxon>
    </lineage>
</organism>
<evidence type="ECO:0000313" key="2">
    <source>
        <dbReference type="Proteomes" id="UP001495147"/>
    </source>
</evidence>
<dbReference type="Proteomes" id="UP001495147">
    <property type="component" value="Unassembled WGS sequence"/>
</dbReference>
<dbReference type="RefSeq" id="WP_347703584.1">
    <property type="nucleotide sequence ID" value="NZ_JBDPZD010000001.1"/>
</dbReference>